<reference evidence="8 9" key="1">
    <citation type="journal article" date="2018" name="Sci. Data">
        <title>The draft genome sequence of cork oak.</title>
        <authorList>
            <person name="Ramos A.M."/>
            <person name="Usie A."/>
            <person name="Barbosa P."/>
            <person name="Barros P.M."/>
            <person name="Capote T."/>
            <person name="Chaves I."/>
            <person name="Simoes F."/>
            <person name="Abreu I."/>
            <person name="Carrasquinho I."/>
            <person name="Faro C."/>
            <person name="Guimaraes J.B."/>
            <person name="Mendonca D."/>
            <person name="Nobrega F."/>
            <person name="Rodrigues L."/>
            <person name="Saibo N.J.M."/>
            <person name="Varela M.C."/>
            <person name="Egas C."/>
            <person name="Matos J."/>
            <person name="Miguel C.M."/>
            <person name="Oliveira M.M."/>
            <person name="Ricardo C.P."/>
            <person name="Goncalves S."/>
        </authorList>
    </citation>
    <scope>NUCLEOTIDE SEQUENCE [LARGE SCALE GENOMIC DNA]</scope>
    <source>
        <strain evidence="9">cv. HL8</strain>
    </source>
</reference>
<evidence type="ECO:0000259" key="7">
    <source>
        <dbReference type="PROSITE" id="PS51698"/>
    </source>
</evidence>
<dbReference type="InterPro" id="IPR045185">
    <property type="entry name" value="PUB22/23/24-like"/>
</dbReference>
<dbReference type="InterPro" id="IPR003613">
    <property type="entry name" value="Ubox_domain"/>
</dbReference>
<dbReference type="FunFam" id="3.30.40.10:FF:000442">
    <property type="entry name" value="RING-type E3 ubiquitin transferase"/>
    <property type="match status" value="1"/>
</dbReference>
<dbReference type="Pfam" id="PF25598">
    <property type="entry name" value="ARM_PUB"/>
    <property type="match status" value="1"/>
</dbReference>
<name>A0AAW0K471_QUESU</name>
<evidence type="ECO:0000256" key="3">
    <source>
        <dbReference type="ARBA" id="ARBA00022679"/>
    </source>
</evidence>
<proteinExistence type="predicted"/>
<protein>
    <recommendedName>
        <fullName evidence="5 7">U-box domain-containing protein</fullName>
        <ecNumber evidence="5">2.3.2.27</ecNumber>
    </recommendedName>
    <alternativeName>
        <fullName evidence="5">RING-type E3 ubiquitin transferase PUB</fullName>
    </alternativeName>
</protein>
<evidence type="ECO:0000256" key="6">
    <source>
        <dbReference type="SAM" id="MobiDB-lite"/>
    </source>
</evidence>
<keyword evidence="4 5" id="KW-0833">Ubl conjugation pathway</keyword>
<evidence type="ECO:0000256" key="2">
    <source>
        <dbReference type="ARBA" id="ARBA00004906"/>
    </source>
</evidence>
<dbReference type="EC" id="2.3.2.27" evidence="5"/>
<dbReference type="SUPFAM" id="SSF57850">
    <property type="entry name" value="RING/U-box"/>
    <property type="match status" value="1"/>
</dbReference>
<comment type="caution">
    <text evidence="8">The sequence shown here is derived from an EMBL/GenBank/DDBJ whole genome shotgun (WGS) entry which is preliminary data.</text>
</comment>
<evidence type="ECO:0000313" key="8">
    <source>
        <dbReference type="EMBL" id="KAK7833136.1"/>
    </source>
</evidence>
<dbReference type="SMART" id="SM00504">
    <property type="entry name" value="Ubox"/>
    <property type="match status" value="1"/>
</dbReference>
<dbReference type="PROSITE" id="PS51698">
    <property type="entry name" value="U_BOX"/>
    <property type="match status" value="1"/>
</dbReference>
<dbReference type="Gene3D" id="1.25.10.10">
    <property type="entry name" value="Leucine-rich Repeat Variant"/>
    <property type="match status" value="1"/>
</dbReference>
<evidence type="ECO:0000256" key="5">
    <source>
        <dbReference type="RuleBase" id="RU369093"/>
    </source>
</evidence>
<dbReference type="CDD" id="cd16664">
    <property type="entry name" value="RING-Ubox_PUB"/>
    <property type="match status" value="1"/>
</dbReference>
<dbReference type="InterPro" id="IPR011989">
    <property type="entry name" value="ARM-like"/>
</dbReference>
<dbReference type="InterPro" id="IPR045210">
    <property type="entry name" value="RING-Ubox_PUB"/>
</dbReference>
<evidence type="ECO:0000313" key="9">
    <source>
        <dbReference type="Proteomes" id="UP000237347"/>
    </source>
</evidence>
<comment type="pathway">
    <text evidence="2 5">Protein modification; protein ubiquitination.</text>
</comment>
<evidence type="ECO:0000256" key="4">
    <source>
        <dbReference type="ARBA" id="ARBA00022786"/>
    </source>
</evidence>
<comment type="catalytic activity">
    <reaction evidence="1 5">
        <text>S-ubiquitinyl-[E2 ubiquitin-conjugating enzyme]-L-cysteine + [acceptor protein]-L-lysine = [E2 ubiquitin-conjugating enzyme]-L-cysteine + N(6)-ubiquitinyl-[acceptor protein]-L-lysine.</text>
        <dbReference type="EC" id="2.3.2.27"/>
    </reaction>
</comment>
<dbReference type="PANTHER" id="PTHR22849">
    <property type="entry name" value="WDSAM1 PROTEIN"/>
    <property type="match status" value="1"/>
</dbReference>
<dbReference type="EMBL" id="PKMF04000411">
    <property type="protein sequence ID" value="KAK7833136.1"/>
    <property type="molecule type" value="Genomic_DNA"/>
</dbReference>
<comment type="function">
    <text evidence="5">Functions as an E3 ubiquitin ligase.</text>
</comment>
<dbReference type="Gene3D" id="3.30.40.10">
    <property type="entry name" value="Zinc/RING finger domain, C3HC4 (zinc finger)"/>
    <property type="match status" value="1"/>
</dbReference>
<dbReference type="AlphaFoldDB" id="A0AAW0K471"/>
<dbReference type="GO" id="GO:0061630">
    <property type="term" value="F:ubiquitin protein ligase activity"/>
    <property type="evidence" value="ECO:0007669"/>
    <property type="project" value="UniProtKB-UniRule"/>
</dbReference>
<dbReference type="InterPro" id="IPR058678">
    <property type="entry name" value="ARM_PUB"/>
</dbReference>
<gene>
    <name evidence="8" type="primary">PUB24_1</name>
    <name evidence="8" type="ORF">CFP56_025793</name>
</gene>
<feature type="domain" description="U-box" evidence="7">
    <location>
        <begin position="5"/>
        <end position="81"/>
    </location>
</feature>
<evidence type="ECO:0000256" key="1">
    <source>
        <dbReference type="ARBA" id="ARBA00000900"/>
    </source>
</evidence>
<keyword evidence="3 5" id="KW-0808">Transferase</keyword>
<feature type="region of interest" description="Disordered" evidence="6">
    <location>
        <begin position="457"/>
        <end position="477"/>
    </location>
</feature>
<dbReference type="PANTHER" id="PTHR22849:SF24">
    <property type="entry name" value="E3 UBIQUITIN-PROTEIN LIGASE PUB24"/>
    <property type="match status" value="1"/>
</dbReference>
<keyword evidence="9" id="KW-1185">Reference proteome</keyword>
<dbReference type="SUPFAM" id="SSF48371">
    <property type="entry name" value="ARM repeat"/>
    <property type="match status" value="1"/>
</dbReference>
<sequence length="477" mass="54012">MDDIEVPQYFICPISLQIMKDPVTTITGITYDRESIEQWLLTSKKTTCPVTKQPLPKDPDLTPNHTLRRLIQGWCTQNASHVIDIIPTPKPPLDKFQVLKLIKHLWQPELQLKTIKQLVSLAAENEKNRKYMIEAGLPKEMLVFIVTCFKQGQIDGLEEALGILNFIQIPSAETKPILLENHDLIIKSLTWVLGCEMKNQVTVKSHTMLVLKTIIEACTSSNVLELVTPEFFKRVVEVLRSGITQQGINAALDVLLEACAWSRNLIRMIEANTVFELIELELSFPEKKTTELILGILCNLCSCPDGRAQFLSHRGSIAVVSMKILGVSPKAGDRAVLILSMICKFFGTYMVLQEMLKVGAVEKLCSLTKIDCASFLKEEASEILRIHFPEWKDSPRIDRFQGIRGTASPEIPVSERPNVLVPRARSLYLAKCRALDLEGLMRTHELSWAHRLDPDKPWYPSKTQGPQPYHCDTSYRM</sequence>
<dbReference type="Pfam" id="PF04564">
    <property type="entry name" value="U-box"/>
    <property type="match status" value="1"/>
</dbReference>
<dbReference type="Proteomes" id="UP000237347">
    <property type="component" value="Unassembled WGS sequence"/>
</dbReference>
<dbReference type="InterPro" id="IPR013083">
    <property type="entry name" value="Znf_RING/FYVE/PHD"/>
</dbReference>
<dbReference type="GO" id="GO:0016567">
    <property type="term" value="P:protein ubiquitination"/>
    <property type="evidence" value="ECO:0007669"/>
    <property type="project" value="UniProtKB-UniRule"/>
</dbReference>
<dbReference type="InterPro" id="IPR016024">
    <property type="entry name" value="ARM-type_fold"/>
</dbReference>
<organism evidence="8 9">
    <name type="scientific">Quercus suber</name>
    <name type="common">Cork oak</name>
    <dbReference type="NCBI Taxonomy" id="58331"/>
    <lineage>
        <taxon>Eukaryota</taxon>
        <taxon>Viridiplantae</taxon>
        <taxon>Streptophyta</taxon>
        <taxon>Embryophyta</taxon>
        <taxon>Tracheophyta</taxon>
        <taxon>Spermatophyta</taxon>
        <taxon>Magnoliopsida</taxon>
        <taxon>eudicotyledons</taxon>
        <taxon>Gunneridae</taxon>
        <taxon>Pentapetalae</taxon>
        <taxon>rosids</taxon>
        <taxon>fabids</taxon>
        <taxon>Fagales</taxon>
        <taxon>Fagaceae</taxon>
        <taxon>Quercus</taxon>
    </lineage>
</organism>
<accession>A0AAW0K471</accession>